<evidence type="ECO:0000313" key="4">
    <source>
        <dbReference type="Proteomes" id="UP000053372"/>
    </source>
</evidence>
<name>A0A0V7ZIL0_9CYAN</name>
<feature type="transmembrane region" description="Helical" evidence="1">
    <location>
        <begin position="6"/>
        <end position="26"/>
    </location>
</feature>
<keyword evidence="1" id="KW-1133">Transmembrane helix</keyword>
<evidence type="ECO:0000313" key="2">
    <source>
        <dbReference type="EMBL" id="KST64312.1"/>
    </source>
</evidence>
<organism evidence="2 4">
    <name type="scientific">Mastigocoleus testarum BC008</name>
    <dbReference type="NCBI Taxonomy" id="371196"/>
    <lineage>
        <taxon>Bacteria</taxon>
        <taxon>Bacillati</taxon>
        <taxon>Cyanobacteriota</taxon>
        <taxon>Cyanophyceae</taxon>
        <taxon>Nostocales</taxon>
        <taxon>Hapalosiphonaceae</taxon>
        <taxon>Mastigocoleus</taxon>
    </lineage>
</organism>
<accession>A0A0V7ZIL0</accession>
<dbReference type="RefSeq" id="WP_036264994.1">
    <property type="nucleotide sequence ID" value="NZ_LMTZ01000123.1"/>
</dbReference>
<dbReference type="EMBL" id="LMTZ01000123">
    <property type="protein sequence ID" value="KST64365.1"/>
    <property type="molecule type" value="Genomic_DNA"/>
</dbReference>
<keyword evidence="1" id="KW-0472">Membrane</keyword>
<evidence type="ECO:0000313" key="3">
    <source>
        <dbReference type="EMBL" id="KST64365.1"/>
    </source>
</evidence>
<comment type="caution">
    <text evidence="2">The sequence shown here is derived from an EMBL/GenBank/DDBJ whole genome shotgun (WGS) entry which is preliminary data.</text>
</comment>
<dbReference type="AlphaFoldDB" id="A0A0V7ZIL0"/>
<evidence type="ECO:0000256" key="1">
    <source>
        <dbReference type="SAM" id="Phobius"/>
    </source>
</evidence>
<dbReference type="Proteomes" id="UP000053372">
    <property type="component" value="Unassembled WGS sequence"/>
</dbReference>
<reference evidence="2 4" key="1">
    <citation type="journal article" date="2015" name="Genome Announc.">
        <title>Draft Genome of the Euendolithic (true boring) Cyanobacterium Mastigocoleus testarum strain BC008.</title>
        <authorList>
            <person name="Guida B.S."/>
            <person name="Garcia-Pichel F."/>
        </authorList>
    </citation>
    <scope>NUCLEOTIDE SEQUENCE [LARGE SCALE GENOMIC DNA]</scope>
    <source>
        <strain evidence="2 4">BC008</strain>
    </source>
</reference>
<dbReference type="EMBL" id="LMTZ01000124">
    <property type="protein sequence ID" value="KST64312.1"/>
    <property type="molecule type" value="Genomic_DNA"/>
</dbReference>
<sequence>MSEHNVVIVVKNLFIFLAMICILGCAETNSANVQQQNKKQNVTKKKVNEAKVVSVKAQGKPQNYTFNVGISSPDTGCEQYANWWEVLNEEGKLLYRRILAHSHVKEQPFERSGGPVTVSDNEIVIIRAHMNNSGYGTTVFKGSVKDGFKPTQLKANFASEVKSQQPQPSGCAF</sequence>
<keyword evidence="1" id="KW-0812">Transmembrane</keyword>
<gene>
    <name evidence="2" type="ORF">BC008_16890</name>
    <name evidence="3" type="ORF">BC008_17175</name>
</gene>
<protein>
    <submittedName>
        <fullName evidence="2">Uncharacterized protein</fullName>
    </submittedName>
</protein>
<keyword evidence="4" id="KW-1185">Reference proteome</keyword>
<proteinExistence type="predicted"/>